<dbReference type="AlphaFoldDB" id="A0A9Q9IQG8"/>
<protein>
    <submittedName>
        <fullName evidence="6">TetR/AcrR family transcriptional regulator</fullName>
    </submittedName>
</protein>
<dbReference type="InterPro" id="IPR009057">
    <property type="entry name" value="Homeodomain-like_sf"/>
</dbReference>
<dbReference type="SUPFAM" id="SSF46689">
    <property type="entry name" value="Homeodomain-like"/>
    <property type="match status" value="1"/>
</dbReference>
<evidence type="ECO:0000256" key="3">
    <source>
        <dbReference type="ARBA" id="ARBA00023163"/>
    </source>
</evidence>
<dbReference type="InterPro" id="IPR011075">
    <property type="entry name" value="TetR_C"/>
</dbReference>
<keyword evidence="2 4" id="KW-0238">DNA-binding</keyword>
<dbReference type="SUPFAM" id="SSF48498">
    <property type="entry name" value="Tetracyclin repressor-like, C-terminal domain"/>
    <property type="match status" value="1"/>
</dbReference>
<accession>A0A9Q9IQG8</accession>
<dbReference type="RefSeq" id="WP_033359316.1">
    <property type="nucleotide sequence ID" value="NZ_CP073767.1"/>
</dbReference>
<evidence type="ECO:0000256" key="1">
    <source>
        <dbReference type="ARBA" id="ARBA00023015"/>
    </source>
</evidence>
<dbReference type="Pfam" id="PF16925">
    <property type="entry name" value="TetR_C_13"/>
    <property type="match status" value="1"/>
</dbReference>
<evidence type="ECO:0000256" key="4">
    <source>
        <dbReference type="PROSITE-ProRule" id="PRU00335"/>
    </source>
</evidence>
<organism evidence="6 7">
    <name type="scientific">Dactylosporangium aurantiacum</name>
    <dbReference type="NCBI Taxonomy" id="35754"/>
    <lineage>
        <taxon>Bacteria</taxon>
        <taxon>Bacillati</taxon>
        <taxon>Actinomycetota</taxon>
        <taxon>Actinomycetes</taxon>
        <taxon>Micromonosporales</taxon>
        <taxon>Micromonosporaceae</taxon>
        <taxon>Dactylosporangium</taxon>
    </lineage>
</organism>
<dbReference type="OrthoDB" id="326421at2"/>
<feature type="DNA-binding region" description="H-T-H motif" evidence="4">
    <location>
        <begin position="28"/>
        <end position="47"/>
    </location>
</feature>
<evidence type="ECO:0000259" key="5">
    <source>
        <dbReference type="PROSITE" id="PS50977"/>
    </source>
</evidence>
<dbReference type="GO" id="GO:0003677">
    <property type="term" value="F:DNA binding"/>
    <property type="evidence" value="ECO:0007669"/>
    <property type="project" value="UniProtKB-UniRule"/>
</dbReference>
<proteinExistence type="predicted"/>
<dbReference type="PROSITE" id="PS50977">
    <property type="entry name" value="HTH_TETR_2"/>
    <property type="match status" value="1"/>
</dbReference>
<dbReference type="Gene3D" id="1.10.10.60">
    <property type="entry name" value="Homeodomain-like"/>
    <property type="match status" value="1"/>
</dbReference>
<dbReference type="PANTHER" id="PTHR47506:SF6">
    <property type="entry name" value="HTH-TYPE TRANSCRIPTIONAL REPRESSOR NEMR"/>
    <property type="match status" value="1"/>
</dbReference>
<dbReference type="EMBL" id="CP073767">
    <property type="protein sequence ID" value="UWZ57544.1"/>
    <property type="molecule type" value="Genomic_DNA"/>
</dbReference>
<evidence type="ECO:0000256" key="2">
    <source>
        <dbReference type="ARBA" id="ARBA00023125"/>
    </source>
</evidence>
<dbReference type="Pfam" id="PF00440">
    <property type="entry name" value="TetR_N"/>
    <property type="match status" value="1"/>
</dbReference>
<dbReference type="InterPro" id="IPR001647">
    <property type="entry name" value="HTH_TetR"/>
</dbReference>
<keyword evidence="1" id="KW-0805">Transcription regulation</keyword>
<evidence type="ECO:0000313" key="7">
    <source>
        <dbReference type="Proteomes" id="UP001058003"/>
    </source>
</evidence>
<sequence>MGKGEETRLAVLDEAARVARAVGLGGLTIGTLAERTALSKSGLFGHFKSKESLQLQVLQHARARFVDLVVRPALAAPRGEPRLRVLFDGWLRWEGAPGGCLFVTAAAEFHHQPGAVRDEVVRGERDMCDMVATMFRAGVADGAFRQDTDPDQAAYGFNGILLAFHQAFHLLEDERAEPRARQALEDLFDRVRA</sequence>
<dbReference type="Gene3D" id="1.10.357.10">
    <property type="entry name" value="Tetracycline Repressor, domain 2"/>
    <property type="match status" value="1"/>
</dbReference>
<evidence type="ECO:0000313" key="6">
    <source>
        <dbReference type="EMBL" id="UWZ57544.1"/>
    </source>
</evidence>
<dbReference type="PANTHER" id="PTHR47506">
    <property type="entry name" value="TRANSCRIPTIONAL REGULATORY PROTEIN"/>
    <property type="match status" value="1"/>
</dbReference>
<dbReference type="Proteomes" id="UP001058003">
    <property type="component" value="Chromosome"/>
</dbReference>
<name>A0A9Q9IQG8_9ACTN</name>
<keyword evidence="7" id="KW-1185">Reference proteome</keyword>
<dbReference type="KEGG" id="daur:Daura_16120"/>
<reference evidence="6" key="1">
    <citation type="submission" date="2021-04" db="EMBL/GenBank/DDBJ databases">
        <title>Dactylosporangium aurantiacum NRRL B-8018 full assembly.</title>
        <authorList>
            <person name="Hartkoorn R.C."/>
            <person name="Beaudoing E."/>
            <person name="Hot D."/>
        </authorList>
    </citation>
    <scope>NUCLEOTIDE SEQUENCE</scope>
    <source>
        <strain evidence="6">NRRL B-8018</strain>
    </source>
</reference>
<gene>
    <name evidence="6" type="ORF">Daura_16120</name>
</gene>
<dbReference type="InterPro" id="IPR036271">
    <property type="entry name" value="Tet_transcr_reg_TetR-rel_C_sf"/>
</dbReference>
<feature type="domain" description="HTH tetR-type" evidence="5">
    <location>
        <begin position="5"/>
        <end position="65"/>
    </location>
</feature>
<keyword evidence="3" id="KW-0804">Transcription</keyword>